<accession>A0AAV4P475</accession>
<keyword evidence="5" id="KW-0349">Heme</keyword>
<keyword evidence="3" id="KW-0560">Oxidoreductase</keyword>
<dbReference type="GO" id="GO:0020037">
    <property type="term" value="F:heme binding"/>
    <property type="evidence" value="ECO:0007669"/>
    <property type="project" value="InterPro"/>
</dbReference>
<dbReference type="PANTHER" id="PTHR11475:SF134">
    <property type="entry name" value="LD42267P"/>
    <property type="match status" value="1"/>
</dbReference>
<dbReference type="SUPFAM" id="SSF48113">
    <property type="entry name" value="Heme-dependent peroxidases"/>
    <property type="match status" value="1"/>
</dbReference>
<gene>
    <name evidence="7" type="primary">PXDN</name>
    <name evidence="7" type="ORF">CDAR_222121</name>
</gene>
<dbReference type="PRINTS" id="PR00457">
    <property type="entry name" value="ANPEROXIDASE"/>
</dbReference>
<dbReference type="GO" id="GO:0005576">
    <property type="term" value="C:extracellular region"/>
    <property type="evidence" value="ECO:0007669"/>
    <property type="project" value="UniProtKB-SubCell"/>
</dbReference>
<dbReference type="GO" id="GO:0046872">
    <property type="term" value="F:metal ion binding"/>
    <property type="evidence" value="ECO:0007669"/>
    <property type="project" value="UniProtKB-KW"/>
</dbReference>
<dbReference type="Gene3D" id="1.10.640.10">
    <property type="entry name" value="Haem peroxidase domain superfamily, animal type"/>
    <property type="match status" value="1"/>
</dbReference>
<dbReference type="GO" id="GO:0006979">
    <property type="term" value="P:response to oxidative stress"/>
    <property type="evidence" value="ECO:0007669"/>
    <property type="project" value="InterPro"/>
</dbReference>
<dbReference type="Proteomes" id="UP001054837">
    <property type="component" value="Unassembled WGS sequence"/>
</dbReference>
<feature type="signal peptide" evidence="6">
    <location>
        <begin position="1"/>
        <end position="25"/>
    </location>
</feature>
<evidence type="ECO:0000256" key="3">
    <source>
        <dbReference type="ARBA" id="ARBA00022559"/>
    </source>
</evidence>
<evidence type="ECO:0000313" key="7">
    <source>
        <dbReference type="EMBL" id="GIX92087.1"/>
    </source>
</evidence>
<sequence>MALLIVLAGGLGFLLQLTCPVSCRALATDGETPIQESGSPLFERMVEATATTESPDPSYFLSYVHEPSSEDIYINQLSKGFLGVTKDLVSFSPRSKTTSLEDRLSSLRGLSPSEAAAFLEHQGLTVPPPKPVVCDHNTPFYRTMDGSCNNLQHPCWGKAHEPFQRWLPPVYANGVDAPRVRADGAPLPCPRQVYQWVCSQWQQNSTTTYSHFSSLGVIWGQMLAHEMVLTPTVTVKVWNGAEFNDAPPSCCDPDTSHPECIPIVVDYEDSFFPRGHCINIARSAAFVYSPTSCTPFRLGVPRNQMNQLTAFMDASLVYGASKKQMRKLRENGGFGAKLVMDFSTGWSHPPRKNRTCKAGHGVCDKRCFLAGERRANENPFLGAMHTMWAREHNRLVNELSSRGWPEETLFHVVRKIVGALFQHITYNEYLPYVLGPELMKHMRLAVPTPDYRYDSTLNPTIFNAFAAAAFRYGHSMIASRYSRMGQPESNSQPLSGDFFSMDEFCSPHGDPVVQLLGGMAQQRAQKIDNLFSRQVTNHLFAKEMNGPGLDLFSINVQRGRDHGLPPYTKWREACNLPKINDYPDLKGTIPDHIIDRLATIYGPGGVHEVDLFVAGVSELPVNGGIIGPTFTCIVSHQYKALKFGDRFWYENLHHPGAFTPAQLEAIRRTTLASLLCRNSDIKEMQALAFEVEASSNRKIPCHTILQQTHLDLKFWT</sequence>
<dbReference type="PROSITE" id="PS50292">
    <property type="entry name" value="PEROXIDASE_3"/>
    <property type="match status" value="1"/>
</dbReference>
<dbReference type="CDD" id="cd09823">
    <property type="entry name" value="peroxinectin_like"/>
    <property type="match status" value="1"/>
</dbReference>
<name>A0AAV4P475_9ARAC</name>
<keyword evidence="5" id="KW-0479">Metal-binding</keyword>
<comment type="subcellular location">
    <subcellularLocation>
        <location evidence="1">Secreted</location>
    </subcellularLocation>
</comment>
<evidence type="ECO:0000313" key="8">
    <source>
        <dbReference type="Proteomes" id="UP001054837"/>
    </source>
</evidence>
<dbReference type="InterPro" id="IPR037120">
    <property type="entry name" value="Haem_peroxidase_sf_animal"/>
</dbReference>
<dbReference type="EMBL" id="BPLQ01002371">
    <property type="protein sequence ID" value="GIX92087.1"/>
    <property type="molecule type" value="Genomic_DNA"/>
</dbReference>
<evidence type="ECO:0000256" key="4">
    <source>
        <dbReference type="ARBA" id="ARBA00022729"/>
    </source>
</evidence>
<comment type="caution">
    <text evidence="7">The sequence shown here is derived from an EMBL/GenBank/DDBJ whole genome shotgun (WGS) entry which is preliminary data.</text>
</comment>
<keyword evidence="2" id="KW-0964">Secreted</keyword>
<proteinExistence type="predicted"/>
<dbReference type="InterPro" id="IPR010255">
    <property type="entry name" value="Haem_peroxidase_sf"/>
</dbReference>
<evidence type="ECO:0000256" key="2">
    <source>
        <dbReference type="ARBA" id="ARBA00022525"/>
    </source>
</evidence>
<dbReference type="FunFam" id="1.10.640.10:FF:000003">
    <property type="entry name" value="chorion peroxidase"/>
    <property type="match status" value="1"/>
</dbReference>
<keyword evidence="3" id="KW-0575">Peroxidase</keyword>
<evidence type="ECO:0000256" key="1">
    <source>
        <dbReference type="ARBA" id="ARBA00004613"/>
    </source>
</evidence>
<keyword evidence="5" id="KW-0408">Iron</keyword>
<reference evidence="7 8" key="1">
    <citation type="submission" date="2021-06" db="EMBL/GenBank/DDBJ databases">
        <title>Caerostris darwini draft genome.</title>
        <authorList>
            <person name="Kono N."/>
            <person name="Arakawa K."/>
        </authorList>
    </citation>
    <scope>NUCLEOTIDE SEQUENCE [LARGE SCALE GENOMIC DNA]</scope>
</reference>
<organism evidence="7 8">
    <name type="scientific">Caerostris darwini</name>
    <dbReference type="NCBI Taxonomy" id="1538125"/>
    <lineage>
        <taxon>Eukaryota</taxon>
        <taxon>Metazoa</taxon>
        <taxon>Ecdysozoa</taxon>
        <taxon>Arthropoda</taxon>
        <taxon>Chelicerata</taxon>
        <taxon>Arachnida</taxon>
        <taxon>Araneae</taxon>
        <taxon>Araneomorphae</taxon>
        <taxon>Entelegynae</taxon>
        <taxon>Araneoidea</taxon>
        <taxon>Araneidae</taxon>
        <taxon>Caerostris</taxon>
    </lineage>
</organism>
<dbReference type="AlphaFoldDB" id="A0AAV4P475"/>
<keyword evidence="8" id="KW-1185">Reference proteome</keyword>
<evidence type="ECO:0000256" key="6">
    <source>
        <dbReference type="SAM" id="SignalP"/>
    </source>
</evidence>
<feature type="chain" id="PRO_5043640969" evidence="6">
    <location>
        <begin position="26"/>
        <end position="716"/>
    </location>
</feature>
<feature type="binding site" description="axial binding residue" evidence="5">
    <location>
        <position position="474"/>
    </location>
    <ligand>
        <name>heme b</name>
        <dbReference type="ChEBI" id="CHEBI:60344"/>
    </ligand>
    <ligandPart>
        <name>Fe</name>
        <dbReference type="ChEBI" id="CHEBI:18248"/>
    </ligandPart>
</feature>
<dbReference type="Pfam" id="PF03098">
    <property type="entry name" value="An_peroxidase"/>
    <property type="match status" value="1"/>
</dbReference>
<dbReference type="PANTHER" id="PTHR11475">
    <property type="entry name" value="OXIDASE/PEROXIDASE"/>
    <property type="match status" value="1"/>
</dbReference>
<dbReference type="GO" id="GO:0004601">
    <property type="term" value="F:peroxidase activity"/>
    <property type="evidence" value="ECO:0007669"/>
    <property type="project" value="UniProtKB-KW"/>
</dbReference>
<keyword evidence="4 6" id="KW-0732">Signal</keyword>
<evidence type="ECO:0000256" key="5">
    <source>
        <dbReference type="PIRSR" id="PIRSR619791-2"/>
    </source>
</evidence>
<dbReference type="InterPro" id="IPR019791">
    <property type="entry name" value="Haem_peroxidase_animal"/>
</dbReference>
<protein>
    <submittedName>
        <fullName evidence="7">Peroxidasin homolog</fullName>
    </submittedName>
</protein>